<keyword evidence="2" id="KW-0645">Protease</keyword>
<reference evidence="7 8" key="1">
    <citation type="submission" date="2019-03" db="EMBL/GenBank/DDBJ databases">
        <title>Genomic Encyclopedia of Type Strains, Phase IV (KMG-IV): sequencing the most valuable type-strain genomes for metagenomic binning, comparative biology and taxonomic classification.</title>
        <authorList>
            <person name="Goeker M."/>
        </authorList>
    </citation>
    <scope>NUCLEOTIDE SEQUENCE [LARGE SCALE GENOMIC DNA]</scope>
    <source>
        <strain evidence="7 8">DSM 22958</strain>
    </source>
</reference>
<dbReference type="AlphaFoldDB" id="A0A4R2GU15"/>
<evidence type="ECO:0000313" key="8">
    <source>
        <dbReference type="Proteomes" id="UP000294881"/>
    </source>
</evidence>
<evidence type="ECO:0000259" key="6">
    <source>
        <dbReference type="Pfam" id="PF02897"/>
    </source>
</evidence>
<sequence>MTDSASTPFPAAPVTPARPTTRVIHGEALHDDYAWLKADNWQDVLKKPKALPADIRAVLEAENDYCDAVMAPAAKLRKTLIKEMRGRIREDDSEVPAPDGPWLWYERFETGAEHGLICRRSRTGGPEQILIDANAMAEGKPFFDLAAADHAPDFSRIGWSVDEKGSEYYDIRVREVSADGSLRDLDDLITDTTGELVWQADSGGFFYVMNDANHRPSKVFLHRLGQPQSADRLVYEEADAGWFVHIDQTQSSRYLIIGAGDHETSETWLVDLEATEAGPLLVARREPQVMYDVEHHGDQLIICTNAGGAEDFKLVTAPVGAPQRDNWRDLVAHRPGVMILSHLAFARHLARMEREDARPRIVIREMASGEEHVIAFDEEAYALGMDGGLEFDTDDIRFAYASLTTPATTYAYNMATRTREVLKQQEVPSGHNPADYVTRRLMARADDGALVPVSLLHHKDTPLDGSAPALVYGYGAYGSSMSASFRTNPLSLVNRGFVYAIAHVRGGTEKGWAWYLNGKREHKPNTFSDFIAVCRCLAAEGYTAPGRIVAHGGSAGGMLMGAIANMAPQLFAGIIADVPFVDVLNTMLDDSLPLTPPEWPEWGNPGASKEAFDLIRSYAPYEQVKPQAYPAILALGGLTDPRVTYWEPAKWAARLRATMTGGGPILCKINMDAGHGGASGRFDALKETALMYAFALMATQGFDRTPGA</sequence>
<evidence type="ECO:0000256" key="4">
    <source>
        <dbReference type="ARBA" id="ARBA00022825"/>
    </source>
</evidence>
<dbReference type="PANTHER" id="PTHR11757">
    <property type="entry name" value="PROTEASE FAMILY S9A OLIGOPEPTIDASE"/>
    <property type="match status" value="1"/>
</dbReference>
<dbReference type="InterPro" id="IPR001375">
    <property type="entry name" value="Peptidase_S9_cat"/>
</dbReference>
<dbReference type="Proteomes" id="UP000294881">
    <property type="component" value="Unassembled WGS sequence"/>
</dbReference>
<dbReference type="PRINTS" id="PR00862">
    <property type="entry name" value="PROLIGOPTASE"/>
</dbReference>
<dbReference type="Pfam" id="PF00326">
    <property type="entry name" value="Peptidase_S9"/>
    <property type="match status" value="1"/>
</dbReference>
<dbReference type="SUPFAM" id="SSF53474">
    <property type="entry name" value="alpha/beta-Hydrolases"/>
    <property type="match status" value="1"/>
</dbReference>
<keyword evidence="4" id="KW-0720">Serine protease</keyword>
<comment type="caution">
    <text evidence="7">The sequence shown here is derived from an EMBL/GenBank/DDBJ whole genome shotgun (WGS) entry which is preliminary data.</text>
</comment>
<dbReference type="Pfam" id="PF02897">
    <property type="entry name" value="Peptidase_S9_N"/>
    <property type="match status" value="1"/>
</dbReference>
<evidence type="ECO:0000256" key="1">
    <source>
        <dbReference type="ARBA" id="ARBA00005228"/>
    </source>
</evidence>
<evidence type="ECO:0000256" key="3">
    <source>
        <dbReference type="ARBA" id="ARBA00022801"/>
    </source>
</evidence>
<dbReference type="EMBL" id="SLWL01000004">
    <property type="protein sequence ID" value="TCO14141.1"/>
    <property type="molecule type" value="Genomic_DNA"/>
</dbReference>
<evidence type="ECO:0000259" key="5">
    <source>
        <dbReference type="Pfam" id="PF00326"/>
    </source>
</evidence>
<keyword evidence="8" id="KW-1185">Reference proteome</keyword>
<dbReference type="PANTHER" id="PTHR11757:SF19">
    <property type="entry name" value="PROLYL ENDOPEPTIDASE-LIKE"/>
    <property type="match status" value="1"/>
</dbReference>
<dbReference type="RefSeq" id="WP_132004906.1">
    <property type="nucleotide sequence ID" value="NZ_JBHUNN010000002.1"/>
</dbReference>
<dbReference type="InterPro" id="IPR023302">
    <property type="entry name" value="Pept_S9A_N"/>
</dbReference>
<dbReference type="SUPFAM" id="SSF50993">
    <property type="entry name" value="Peptidase/esterase 'gauge' domain"/>
    <property type="match status" value="1"/>
</dbReference>
<feature type="domain" description="Peptidase S9 prolyl oligopeptidase catalytic" evidence="5">
    <location>
        <begin position="484"/>
        <end position="697"/>
    </location>
</feature>
<dbReference type="GO" id="GO:0004252">
    <property type="term" value="F:serine-type endopeptidase activity"/>
    <property type="evidence" value="ECO:0007669"/>
    <property type="project" value="InterPro"/>
</dbReference>
<dbReference type="Gene3D" id="3.40.50.1820">
    <property type="entry name" value="alpha/beta hydrolase"/>
    <property type="match status" value="1"/>
</dbReference>
<dbReference type="GO" id="GO:0006508">
    <property type="term" value="P:proteolysis"/>
    <property type="evidence" value="ECO:0007669"/>
    <property type="project" value="UniProtKB-KW"/>
</dbReference>
<dbReference type="Gene3D" id="2.130.10.120">
    <property type="entry name" value="Prolyl oligopeptidase, N-terminal domain"/>
    <property type="match status" value="1"/>
</dbReference>
<gene>
    <name evidence="7" type="ORF">EV666_10493</name>
</gene>
<protein>
    <submittedName>
        <fullName evidence="7">Oligopeptidase B</fullName>
    </submittedName>
</protein>
<accession>A0A4R2GU15</accession>
<organism evidence="7 8">
    <name type="scientific">Camelimonas lactis</name>
    <dbReference type="NCBI Taxonomy" id="659006"/>
    <lineage>
        <taxon>Bacteria</taxon>
        <taxon>Pseudomonadati</taxon>
        <taxon>Pseudomonadota</taxon>
        <taxon>Alphaproteobacteria</taxon>
        <taxon>Hyphomicrobiales</taxon>
        <taxon>Chelatococcaceae</taxon>
        <taxon>Camelimonas</taxon>
    </lineage>
</organism>
<evidence type="ECO:0000256" key="2">
    <source>
        <dbReference type="ARBA" id="ARBA00022670"/>
    </source>
</evidence>
<dbReference type="InterPro" id="IPR002470">
    <property type="entry name" value="Peptidase_S9A"/>
</dbReference>
<dbReference type="OrthoDB" id="9801421at2"/>
<evidence type="ECO:0000313" key="7">
    <source>
        <dbReference type="EMBL" id="TCO14141.1"/>
    </source>
</evidence>
<keyword evidence="3" id="KW-0378">Hydrolase</keyword>
<name>A0A4R2GU15_9HYPH</name>
<comment type="similarity">
    <text evidence="1">Belongs to the peptidase S9A family.</text>
</comment>
<feature type="domain" description="Peptidase S9A N-terminal" evidence="6">
    <location>
        <begin position="13"/>
        <end position="425"/>
    </location>
</feature>
<dbReference type="InterPro" id="IPR029058">
    <property type="entry name" value="AB_hydrolase_fold"/>
</dbReference>
<proteinExistence type="inferred from homology"/>
<dbReference type="InterPro" id="IPR051543">
    <property type="entry name" value="Serine_Peptidase_S9A"/>
</dbReference>